<dbReference type="GO" id="GO:0005737">
    <property type="term" value="C:cytoplasm"/>
    <property type="evidence" value="ECO:0007669"/>
    <property type="project" value="TreeGrafter"/>
</dbReference>
<dbReference type="Pfam" id="PF00069">
    <property type="entry name" value="Pkinase"/>
    <property type="match status" value="1"/>
</dbReference>
<dbReference type="EMBL" id="HBIK01006381">
    <property type="protein sequence ID" value="CAE0378091.1"/>
    <property type="molecule type" value="Transcribed_RNA"/>
</dbReference>
<sequence>MSQSDSDSDTPVDINDLRLPTITHKSESIDEDSKKTCPDAASSNQNEDGKLEANNHEESKEPSPEESKKLGAKSDKFQKFRAETKDLISKTEKKKQLYMQSASIDKALEGFETAESSATLPNDLEVNDPRFKYNIILSKGYKLLKKMGNGAYASVFLAEKVSDPTQKCILKISIGEERIPDTQNEYEIMKSLDSHRIPKVYELIIDNDYYYSIICMEYSEIDTNVLQFVNKYGSLAENQTKQAMKELFEALKYIHSLDYAHRDVKPDNVLIKAHEEENEEHNVSIGLVDYNIAKKAKSYRNTSYEEGKEEISKFRCNYLTHIASQNSQAPELFKSGYYSESVDIWGAGLVFFTLMTGTKIKRGDQEMIKEQISSLENISDNGRDLLHQLFEFEGESRPTAEEALEHAWFVE</sequence>
<dbReference type="InterPro" id="IPR000719">
    <property type="entry name" value="Prot_kinase_dom"/>
</dbReference>
<dbReference type="PROSITE" id="PS50011">
    <property type="entry name" value="PROTEIN_KINASE_DOM"/>
    <property type="match status" value="1"/>
</dbReference>
<reference evidence="3" key="1">
    <citation type="submission" date="2021-01" db="EMBL/GenBank/DDBJ databases">
        <authorList>
            <person name="Corre E."/>
            <person name="Pelletier E."/>
            <person name="Niang G."/>
            <person name="Scheremetjew M."/>
            <person name="Finn R."/>
            <person name="Kale V."/>
            <person name="Holt S."/>
            <person name="Cochrane G."/>
            <person name="Meng A."/>
            <person name="Brown T."/>
            <person name="Cohen L."/>
        </authorList>
    </citation>
    <scope>NUCLEOTIDE SEQUENCE</scope>
    <source>
        <strain evidence="3">CT5</strain>
    </source>
</reference>
<feature type="region of interest" description="Disordered" evidence="1">
    <location>
        <begin position="1"/>
        <end position="75"/>
    </location>
</feature>
<dbReference type="PANTHER" id="PTHR44167:SF18">
    <property type="entry name" value="PROTEIN KINASE DOMAIN-CONTAINING PROTEIN"/>
    <property type="match status" value="1"/>
</dbReference>
<feature type="compositionally biased region" description="Basic and acidic residues" evidence="1">
    <location>
        <begin position="24"/>
        <end position="37"/>
    </location>
</feature>
<evidence type="ECO:0000259" key="2">
    <source>
        <dbReference type="PROSITE" id="PS50011"/>
    </source>
</evidence>
<name>A0A7S3K8Y1_EUPCR</name>
<proteinExistence type="predicted"/>
<dbReference type="Gene3D" id="3.30.200.20">
    <property type="entry name" value="Phosphorylase Kinase, domain 1"/>
    <property type="match status" value="1"/>
</dbReference>
<feature type="compositionally biased region" description="Acidic residues" evidence="1">
    <location>
        <begin position="1"/>
        <end position="10"/>
    </location>
</feature>
<dbReference type="SUPFAM" id="SSF56112">
    <property type="entry name" value="Protein kinase-like (PK-like)"/>
    <property type="match status" value="1"/>
</dbReference>
<dbReference type="Gene3D" id="1.10.510.10">
    <property type="entry name" value="Transferase(Phosphotransferase) domain 1"/>
    <property type="match status" value="1"/>
</dbReference>
<dbReference type="AlphaFoldDB" id="A0A7S3K8Y1"/>
<dbReference type="GO" id="GO:0044773">
    <property type="term" value="P:mitotic DNA damage checkpoint signaling"/>
    <property type="evidence" value="ECO:0007669"/>
    <property type="project" value="TreeGrafter"/>
</dbReference>
<evidence type="ECO:0000313" key="3">
    <source>
        <dbReference type="EMBL" id="CAE0378091.1"/>
    </source>
</evidence>
<evidence type="ECO:0000256" key="1">
    <source>
        <dbReference type="SAM" id="MobiDB-lite"/>
    </source>
</evidence>
<dbReference type="SMART" id="SM00220">
    <property type="entry name" value="S_TKc"/>
    <property type="match status" value="1"/>
</dbReference>
<protein>
    <recommendedName>
        <fullName evidence="2">Protein kinase domain-containing protein</fullName>
    </recommendedName>
</protein>
<dbReference type="InterPro" id="IPR008271">
    <property type="entry name" value="Ser/Thr_kinase_AS"/>
</dbReference>
<dbReference type="PROSITE" id="PS00108">
    <property type="entry name" value="PROTEIN_KINASE_ST"/>
    <property type="match status" value="1"/>
</dbReference>
<dbReference type="PANTHER" id="PTHR44167">
    <property type="entry name" value="OVARIAN-SPECIFIC SERINE/THREONINE-PROTEIN KINASE LOK-RELATED"/>
    <property type="match status" value="1"/>
</dbReference>
<dbReference type="GO" id="GO:0004674">
    <property type="term" value="F:protein serine/threonine kinase activity"/>
    <property type="evidence" value="ECO:0007669"/>
    <property type="project" value="TreeGrafter"/>
</dbReference>
<dbReference type="InterPro" id="IPR011009">
    <property type="entry name" value="Kinase-like_dom_sf"/>
</dbReference>
<dbReference type="GO" id="GO:0005524">
    <property type="term" value="F:ATP binding"/>
    <property type="evidence" value="ECO:0007669"/>
    <property type="project" value="InterPro"/>
</dbReference>
<feature type="compositionally biased region" description="Basic and acidic residues" evidence="1">
    <location>
        <begin position="47"/>
        <end position="75"/>
    </location>
</feature>
<gene>
    <name evidence="3" type="ORF">ECRA1380_LOCUS3050</name>
</gene>
<feature type="domain" description="Protein kinase" evidence="2">
    <location>
        <begin position="141"/>
        <end position="409"/>
    </location>
</feature>
<dbReference type="GO" id="GO:0005634">
    <property type="term" value="C:nucleus"/>
    <property type="evidence" value="ECO:0007669"/>
    <property type="project" value="TreeGrafter"/>
</dbReference>
<organism evidence="3">
    <name type="scientific">Euplotes crassus</name>
    <dbReference type="NCBI Taxonomy" id="5936"/>
    <lineage>
        <taxon>Eukaryota</taxon>
        <taxon>Sar</taxon>
        <taxon>Alveolata</taxon>
        <taxon>Ciliophora</taxon>
        <taxon>Intramacronucleata</taxon>
        <taxon>Spirotrichea</taxon>
        <taxon>Hypotrichia</taxon>
        <taxon>Euplotida</taxon>
        <taxon>Euplotidae</taxon>
        <taxon>Moneuplotes</taxon>
    </lineage>
</organism>
<accession>A0A7S3K8Y1</accession>